<keyword evidence="4" id="KW-0411">Iron-sulfur</keyword>
<dbReference type="InterPro" id="IPR051805">
    <property type="entry name" value="Dehydratase_Activator_Redct"/>
</dbReference>
<dbReference type="SUPFAM" id="SSF53067">
    <property type="entry name" value="Actin-like ATPase domain"/>
    <property type="match status" value="1"/>
</dbReference>
<feature type="domain" description="ATPase BadF/BadG/BcrA/BcrD type" evidence="5">
    <location>
        <begin position="13"/>
        <end position="225"/>
    </location>
</feature>
<evidence type="ECO:0000256" key="2">
    <source>
        <dbReference type="ARBA" id="ARBA00022723"/>
    </source>
</evidence>
<dbReference type="AlphaFoldDB" id="X0V5W2"/>
<dbReference type="GO" id="GO:0046872">
    <property type="term" value="F:metal ion binding"/>
    <property type="evidence" value="ECO:0007669"/>
    <property type="project" value="UniProtKB-KW"/>
</dbReference>
<reference evidence="6" key="1">
    <citation type="journal article" date="2014" name="Front. Microbiol.">
        <title>High frequency of phylogenetically diverse reductive dehalogenase-homologous genes in deep subseafloor sedimentary metagenomes.</title>
        <authorList>
            <person name="Kawai M."/>
            <person name="Futagami T."/>
            <person name="Toyoda A."/>
            <person name="Takaki Y."/>
            <person name="Nishi S."/>
            <person name="Hori S."/>
            <person name="Arai W."/>
            <person name="Tsubouchi T."/>
            <person name="Morono Y."/>
            <person name="Uchiyama I."/>
            <person name="Ito T."/>
            <person name="Fujiyama A."/>
            <person name="Inagaki F."/>
            <person name="Takami H."/>
        </authorList>
    </citation>
    <scope>NUCLEOTIDE SEQUENCE</scope>
    <source>
        <strain evidence="6">Expedition CK06-06</strain>
    </source>
</reference>
<dbReference type="InterPro" id="IPR008275">
    <property type="entry name" value="CoA_E_activase_dom"/>
</dbReference>
<comment type="cofactor">
    <cofactor evidence="1">
        <name>[4Fe-4S] cluster</name>
        <dbReference type="ChEBI" id="CHEBI:49883"/>
    </cofactor>
</comment>
<dbReference type="Gene3D" id="3.30.420.40">
    <property type="match status" value="2"/>
</dbReference>
<dbReference type="PANTHER" id="PTHR32329">
    <property type="entry name" value="BIFUNCTIONAL PROTEIN [INCLUDES 2-HYDROXYACYL-COA DEHYDRATASE (N-TER) AND ITS ACTIVATOR DOMAIN (C_TERM)-RELATED"/>
    <property type="match status" value="1"/>
</dbReference>
<keyword evidence="3" id="KW-0408">Iron</keyword>
<evidence type="ECO:0000256" key="4">
    <source>
        <dbReference type="ARBA" id="ARBA00023014"/>
    </source>
</evidence>
<dbReference type="InterPro" id="IPR043129">
    <property type="entry name" value="ATPase_NBD"/>
</dbReference>
<dbReference type="Pfam" id="PF01869">
    <property type="entry name" value="BcrAD_BadFG"/>
    <property type="match status" value="1"/>
</dbReference>
<proteinExistence type="predicted"/>
<dbReference type="InterPro" id="IPR002731">
    <property type="entry name" value="ATPase_BadF"/>
</dbReference>
<protein>
    <recommendedName>
        <fullName evidence="5">ATPase BadF/BadG/BcrA/BcrD type domain-containing protein</fullName>
    </recommendedName>
</protein>
<evidence type="ECO:0000259" key="5">
    <source>
        <dbReference type="Pfam" id="PF01869"/>
    </source>
</evidence>
<evidence type="ECO:0000313" key="6">
    <source>
        <dbReference type="EMBL" id="GAF96020.1"/>
    </source>
</evidence>
<accession>X0V5W2</accession>
<evidence type="ECO:0000256" key="3">
    <source>
        <dbReference type="ARBA" id="ARBA00023004"/>
    </source>
</evidence>
<sequence length="237" mass="26384">KLDESRGIPSERATKVLIDLLREAKLELNDLEYIASTGYGRYQMEQRDIQISDLTTTGRGANHIYEEPRLVLDIGTQSTRALRIDEKGKIIQFKMNERCAAGSGRFIERCSKYLVVPMENVSELALKSVKPQQISSVCAVLSETEIINHVALGVPVEDIFMGVFQSIADRAGTLLKRLKMDSEVYMTGGLVHMEAMQKALQNVLDFDVHLDPQGHYAAAIGAARLGHQRALKRTLAN</sequence>
<dbReference type="NCBIfam" id="TIGR00241">
    <property type="entry name" value="CoA_E_activ"/>
    <property type="match status" value="1"/>
</dbReference>
<feature type="non-terminal residue" evidence="6">
    <location>
        <position position="1"/>
    </location>
</feature>
<gene>
    <name evidence="6" type="ORF">S01H1_21589</name>
</gene>
<dbReference type="GO" id="GO:0051536">
    <property type="term" value="F:iron-sulfur cluster binding"/>
    <property type="evidence" value="ECO:0007669"/>
    <property type="project" value="UniProtKB-KW"/>
</dbReference>
<comment type="caution">
    <text evidence="6">The sequence shown here is derived from an EMBL/GenBank/DDBJ whole genome shotgun (WGS) entry which is preliminary data.</text>
</comment>
<dbReference type="EMBL" id="BARS01012000">
    <property type="protein sequence ID" value="GAF96020.1"/>
    <property type="molecule type" value="Genomic_DNA"/>
</dbReference>
<evidence type="ECO:0000256" key="1">
    <source>
        <dbReference type="ARBA" id="ARBA00001966"/>
    </source>
</evidence>
<keyword evidence="2" id="KW-0479">Metal-binding</keyword>
<name>X0V5W2_9ZZZZ</name>
<dbReference type="PANTHER" id="PTHR32329:SF2">
    <property type="entry name" value="BIFUNCTIONAL PROTEIN [INCLUDES 2-HYDROXYACYL-COA DEHYDRATASE (N-TER) AND ITS ACTIVATOR DOMAIN (C_TERM)"/>
    <property type="match status" value="1"/>
</dbReference>
<organism evidence="6">
    <name type="scientific">marine sediment metagenome</name>
    <dbReference type="NCBI Taxonomy" id="412755"/>
    <lineage>
        <taxon>unclassified sequences</taxon>
        <taxon>metagenomes</taxon>
        <taxon>ecological metagenomes</taxon>
    </lineage>
</organism>